<keyword evidence="4 6" id="KW-0464">Manganese</keyword>
<dbReference type="RefSeq" id="WP_094095021.1">
    <property type="nucleotide sequence ID" value="NZ_BMHF01000004.1"/>
</dbReference>
<dbReference type="InterPro" id="IPR011059">
    <property type="entry name" value="Metal-dep_hydrolase_composite"/>
</dbReference>
<feature type="domain" description="Amidohydrolase-related" evidence="7">
    <location>
        <begin position="79"/>
        <end position="366"/>
    </location>
</feature>
<evidence type="ECO:0000256" key="6">
    <source>
        <dbReference type="HAMAP-Rule" id="MF_01518"/>
    </source>
</evidence>
<dbReference type="HAMAP" id="MF_01518">
    <property type="entry name" value="Adenine_deamin"/>
    <property type="match status" value="1"/>
</dbReference>
<dbReference type="EMBL" id="BMHF01000004">
    <property type="protein sequence ID" value="GGA30579.1"/>
    <property type="molecule type" value="Genomic_DNA"/>
</dbReference>
<dbReference type="Gene3D" id="2.30.40.10">
    <property type="entry name" value="Urease, subunit C, domain 1"/>
    <property type="match status" value="1"/>
</dbReference>
<dbReference type="NCBIfam" id="TIGR01178">
    <property type="entry name" value="ade"/>
    <property type="match status" value="1"/>
</dbReference>
<dbReference type="CDD" id="cd01295">
    <property type="entry name" value="AdeC"/>
    <property type="match status" value="1"/>
</dbReference>
<evidence type="ECO:0000259" key="7">
    <source>
        <dbReference type="Pfam" id="PF01979"/>
    </source>
</evidence>
<keyword evidence="10" id="KW-1185">Reference proteome</keyword>
<dbReference type="InterPro" id="IPR006679">
    <property type="entry name" value="Adenine_deam"/>
</dbReference>
<evidence type="ECO:0000256" key="3">
    <source>
        <dbReference type="ARBA" id="ARBA00022801"/>
    </source>
</evidence>
<dbReference type="Proteomes" id="UP000609323">
    <property type="component" value="Unassembled WGS sequence"/>
</dbReference>
<evidence type="ECO:0000256" key="1">
    <source>
        <dbReference type="ARBA" id="ARBA00006773"/>
    </source>
</evidence>
<name>A0ABQ1FTX1_9BACL</name>
<evidence type="ECO:0000256" key="5">
    <source>
        <dbReference type="ARBA" id="ARBA00047720"/>
    </source>
</evidence>
<reference evidence="10" key="1">
    <citation type="journal article" date="2019" name="Int. J. Syst. Evol. Microbiol.">
        <title>The Global Catalogue of Microorganisms (GCM) 10K type strain sequencing project: providing services to taxonomists for standard genome sequencing and annotation.</title>
        <authorList>
            <consortium name="The Broad Institute Genomics Platform"/>
            <consortium name="The Broad Institute Genome Sequencing Center for Infectious Disease"/>
            <person name="Wu L."/>
            <person name="Ma J."/>
        </authorList>
    </citation>
    <scope>NUCLEOTIDE SEQUENCE [LARGE SCALE GENOMIC DNA]</scope>
    <source>
        <strain evidence="10">CGMCC 1.15044</strain>
    </source>
</reference>
<gene>
    <name evidence="6 9" type="primary">ade</name>
    <name evidence="9" type="ORF">GCM10010917_14530</name>
</gene>
<comment type="similarity">
    <text evidence="1 6">Belongs to the metallo-dependent hydrolases superfamily. Adenine deaminase family.</text>
</comment>
<evidence type="ECO:0000259" key="8">
    <source>
        <dbReference type="Pfam" id="PF13382"/>
    </source>
</evidence>
<evidence type="ECO:0000256" key="2">
    <source>
        <dbReference type="ARBA" id="ARBA00012782"/>
    </source>
</evidence>
<comment type="caution">
    <text evidence="9">The sequence shown here is derived from an EMBL/GenBank/DDBJ whole genome shotgun (WGS) entry which is preliminary data.</text>
</comment>
<dbReference type="PANTHER" id="PTHR11113:SF2">
    <property type="entry name" value="ADENINE DEAMINASE"/>
    <property type="match status" value="1"/>
</dbReference>
<evidence type="ECO:0000313" key="9">
    <source>
        <dbReference type="EMBL" id="GGA30579.1"/>
    </source>
</evidence>
<dbReference type="InterPro" id="IPR026912">
    <property type="entry name" value="Adenine_deam_C"/>
</dbReference>
<dbReference type="Gene3D" id="3.20.20.140">
    <property type="entry name" value="Metal-dependent hydrolases"/>
    <property type="match status" value="1"/>
</dbReference>
<dbReference type="EC" id="3.5.4.2" evidence="2 6"/>
<accession>A0ABQ1FTX1</accession>
<protein>
    <recommendedName>
        <fullName evidence="2 6">Adenine deaminase</fullName>
        <shortName evidence="6">Adenase</shortName>
        <shortName evidence="6">Adenine aminase</shortName>
        <ecNumber evidence="2 6">3.5.4.2</ecNumber>
    </recommendedName>
</protein>
<organism evidence="9 10">
    <name type="scientific">Paenibacillus physcomitrellae</name>
    <dbReference type="NCBI Taxonomy" id="1619311"/>
    <lineage>
        <taxon>Bacteria</taxon>
        <taxon>Bacillati</taxon>
        <taxon>Bacillota</taxon>
        <taxon>Bacilli</taxon>
        <taxon>Bacillales</taxon>
        <taxon>Paenibacillaceae</taxon>
        <taxon>Paenibacillus</taxon>
    </lineage>
</organism>
<dbReference type="PANTHER" id="PTHR11113">
    <property type="entry name" value="N-ACETYLGLUCOSAMINE-6-PHOSPHATE DEACETYLASE"/>
    <property type="match status" value="1"/>
</dbReference>
<keyword evidence="3 6" id="KW-0378">Hydrolase</keyword>
<dbReference type="InterPro" id="IPR032466">
    <property type="entry name" value="Metal_Hydrolase"/>
</dbReference>
<dbReference type="Pfam" id="PF13382">
    <property type="entry name" value="Adenine_deam_C"/>
    <property type="match status" value="1"/>
</dbReference>
<comment type="cofactor">
    <cofactor evidence="6">
        <name>Mn(2+)</name>
        <dbReference type="ChEBI" id="CHEBI:29035"/>
    </cofactor>
</comment>
<evidence type="ECO:0000256" key="4">
    <source>
        <dbReference type="ARBA" id="ARBA00023211"/>
    </source>
</evidence>
<dbReference type="Pfam" id="PF01979">
    <property type="entry name" value="Amidohydro_1"/>
    <property type="match status" value="1"/>
</dbReference>
<proteinExistence type="inferred from homology"/>
<dbReference type="SUPFAM" id="SSF51556">
    <property type="entry name" value="Metallo-dependent hydrolases"/>
    <property type="match status" value="1"/>
</dbReference>
<evidence type="ECO:0000313" key="10">
    <source>
        <dbReference type="Proteomes" id="UP000609323"/>
    </source>
</evidence>
<comment type="catalytic activity">
    <reaction evidence="5 6">
        <text>adenine + H2O + H(+) = hypoxanthine + NH4(+)</text>
        <dbReference type="Rhea" id="RHEA:23688"/>
        <dbReference type="ChEBI" id="CHEBI:15377"/>
        <dbReference type="ChEBI" id="CHEBI:15378"/>
        <dbReference type="ChEBI" id="CHEBI:16708"/>
        <dbReference type="ChEBI" id="CHEBI:17368"/>
        <dbReference type="ChEBI" id="CHEBI:28938"/>
        <dbReference type="EC" id="3.5.4.2"/>
    </reaction>
</comment>
<feature type="domain" description="Adenine deaminase C-terminal" evidence="8">
    <location>
        <begin position="427"/>
        <end position="592"/>
    </location>
</feature>
<dbReference type="SUPFAM" id="SSF51338">
    <property type="entry name" value="Composite domain of metallo-dependent hydrolases"/>
    <property type="match status" value="1"/>
</dbReference>
<sequence length="598" mass="64323">METKRRRELYEVSGRLAKVAMGRDKADLVVQNGTLVNVYSGELLEHTDIAIADGRVAFVGQADHTIGPNTKVMDAEGRFLVPGLIDGHMHVESTMMTVTEFAKAALVKGTTAVFMDPHEIANVFGDEGVAWMHEEGQGVPLKVFTTYPSCVPAAEGLEDGGAALEVKDIEGGLTWEGVAGLGEVMNFPGVVYDDPKMKGEIEATIRAGKTVTGHFPSDDQQMLQAYIASGVTSDHETVTREQGLARIRLGMNLMIREGSAWQDVKEVIKVVTEDHAPTGNITLVTDDAYPQTLVEKGHMNHVVRRAIEEGVEPVTAIQMATINTARYFGMERDLGAIAPGKRADILLIGDLRQMVPAAVIADGEVVAEQGRIVVPFPAYVYPEKARQSVKLARALTPEDFRLRSKRTPADGTTRVNVIQVIENSARTAGRTAELAVKDGYIQPNPDQDVVLLACIERHEGSGQISLAFASGFQLKAGAVASTVAHDSHNLLVMGVNEADMAFAAAKLAECGGGMIAVKDGKVLGLVEMPVAGLMSDKPLDQVVEEVRGLEAGWKELGCTIHAPFMTFSLIALPVIPDLRISNRGLVDVTTFQLTDVEL</sequence>
<dbReference type="InterPro" id="IPR006680">
    <property type="entry name" value="Amidohydro-rel"/>
</dbReference>